<keyword evidence="8" id="KW-1185">Reference proteome</keyword>
<evidence type="ECO:0000313" key="8">
    <source>
        <dbReference type="Proteomes" id="UP001204851"/>
    </source>
</evidence>
<evidence type="ECO:0000256" key="2">
    <source>
        <dbReference type="ARBA" id="ARBA00029447"/>
    </source>
</evidence>
<dbReference type="PANTHER" id="PTHR43531:SF14">
    <property type="entry name" value="METHYL-ACCEPTING CHEMOTAXIS PROTEIN I-RELATED"/>
    <property type="match status" value="1"/>
</dbReference>
<dbReference type="EMBL" id="JAMXMC010000002">
    <property type="protein sequence ID" value="MCO5975911.1"/>
    <property type="molecule type" value="Genomic_DNA"/>
</dbReference>
<dbReference type="InterPro" id="IPR004089">
    <property type="entry name" value="MCPsignal_dom"/>
</dbReference>
<proteinExistence type="inferred from homology"/>
<dbReference type="SMART" id="SM00283">
    <property type="entry name" value="MA"/>
    <property type="match status" value="1"/>
</dbReference>
<dbReference type="Proteomes" id="UP001204851">
    <property type="component" value="Unassembled WGS sequence"/>
</dbReference>
<keyword evidence="1" id="KW-0488">Methylation</keyword>
<gene>
    <name evidence="7" type="ORF">M0L44_04105</name>
</gene>
<dbReference type="PANTHER" id="PTHR43531">
    <property type="entry name" value="PROTEIN ICFG"/>
    <property type="match status" value="1"/>
</dbReference>
<dbReference type="InterPro" id="IPR051310">
    <property type="entry name" value="MCP_chemotaxis"/>
</dbReference>
<dbReference type="PROSITE" id="PS50885">
    <property type="entry name" value="HAMP"/>
    <property type="match status" value="1"/>
</dbReference>
<dbReference type="Gene3D" id="3.30.450.20">
    <property type="entry name" value="PAS domain"/>
    <property type="match status" value="2"/>
</dbReference>
<comment type="caution">
    <text evidence="7">The sequence shown here is derived from an EMBL/GenBank/DDBJ whole genome shotgun (WGS) entry which is preliminary data.</text>
</comment>
<dbReference type="Pfam" id="PF00015">
    <property type="entry name" value="MCPsignal"/>
    <property type="match status" value="1"/>
</dbReference>
<dbReference type="CDD" id="cd06225">
    <property type="entry name" value="HAMP"/>
    <property type="match status" value="1"/>
</dbReference>
<keyword evidence="3" id="KW-0807">Transducer</keyword>
<evidence type="ECO:0000256" key="3">
    <source>
        <dbReference type="PROSITE-ProRule" id="PRU00284"/>
    </source>
</evidence>
<dbReference type="InterPro" id="IPR003660">
    <property type="entry name" value="HAMP_dom"/>
</dbReference>
<feature type="domain" description="HAMP" evidence="6">
    <location>
        <begin position="339"/>
        <end position="393"/>
    </location>
</feature>
<dbReference type="SMART" id="SM00304">
    <property type="entry name" value="HAMP"/>
    <property type="match status" value="1"/>
</dbReference>
<dbReference type="CDD" id="cd12913">
    <property type="entry name" value="PDC1_MCP_like"/>
    <property type="match status" value="1"/>
</dbReference>
<sequence>MSTMFRSLSLTTKLSIAATALCVLCVGITSAVVGTRAAKTAREETARQAELAARETSAQVGGELGRSFSAVKNLRDSLAGLKAANLAPTRPQLDAMARQTLSEHKEFIGSYSIWEPNALDGRDAEFAHSGAPYDDTGRYIAYWNRGSGQIAVEALLDYEKAGANDWYDIPRRTLHEALIEPYLYPVAGKDVLMTTMVAPILVDGKFAGAAGSDLPLADLSRRVGEMQPLPGAHVELLSHGGLYVATRHTEMLAKQATDLPPEALAAIDQGRPYQFTDAQGWEHVLNPVTVLAGVTPWSVVVSYPPEVATAAARQLLGWVVTAALLACLLAAVAMTWLVRTLTGPLRQLSHTIHGLASGHADLRVQLPVQGQDEISEISDGFNRFAAKLRGAFGEVGEVSRSVAQASDEIASGNHDLSVRTEEQAAHLQSSAATLRELAESAGQSAASAGEAATLAREAVERARRGQQVMQDTRTAMDQINDASRRIAEITSLIDSIAFQTNILALNAAVEAARAGEQGRGFAVVAGEVRTLAQRSADAAKEIRALTVDSEQRVASGAALIQTAEQTLAELGEAVHTVDARIAEISVSTREQSSRIAEVTGAIGELDQNTQQNAAVVEEAAAAADSLRQQSERLVGTVGQFVG</sequence>
<dbReference type="CDD" id="cd11386">
    <property type="entry name" value="MCP_signal"/>
    <property type="match status" value="1"/>
</dbReference>
<protein>
    <submittedName>
        <fullName evidence="7">Methyl-accepting chemotaxis protein</fullName>
    </submittedName>
</protein>
<feature type="domain" description="Methyl-accepting transducer" evidence="5">
    <location>
        <begin position="398"/>
        <end position="627"/>
    </location>
</feature>
<evidence type="ECO:0000256" key="4">
    <source>
        <dbReference type="SAM" id="Phobius"/>
    </source>
</evidence>
<dbReference type="Pfam" id="PF22673">
    <property type="entry name" value="MCP-like_PDC_1"/>
    <property type="match status" value="1"/>
</dbReference>
<evidence type="ECO:0000259" key="6">
    <source>
        <dbReference type="PROSITE" id="PS50885"/>
    </source>
</evidence>
<keyword evidence="4" id="KW-1133">Transmembrane helix</keyword>
<name>A0ABT1BJW8_9BURK</name>
<keyword evidence="4" id="KW-0812">Transmembrane</keyword>
<evidence type="ECO:0000259" key="5">
    <source>
        <dbReference type="PROSITE" id="PS50111"/>
    </source>
</evidence>
<dbReference type="InterPro" id="IPR004090">
    <property type="entry name" value="Chemotax_Me-accpt_rcpt"/>
</dbReference>
<keyword evidence="4" id="KW-0472">Membrane</keyword>
<evidence type="ECO:0000313" key="7">
    <source>
        <dbReference type="EMBL" id="MCO5975911.1"/>
    </source>
</evidence>
<dbReference type="SUPFAM" id="SSF58104">
    <property type="entry name" value="Methyl-accepting chemotaxis protein (MCP) signaling domain"/>
    <property type="match status" value="1"/>
</dbReference>
<comment type="similarity">
    <text evidence="2">Belongs to the methyl-accepting chemotaxis (MCP) protein family.</text>
</comment>
<reference evidence="7 8" key="1">
    <citation type="submission" date="2022-06" db="EMBL/GenBank/DDBJ databases">
        <title>Ideonella sp. NS12-5 Genome sequencing and assembly.</title>
        <authorList>
            <person name="Jung Y."/>
        </authorList>
    </citation>
    <scope>NUCLEOTIDE SEQUENCE [LARGE SCALE GENOMIC DNA]</scope>
    <source>
        <strain evidence="7 8">NS12-5</strain>
    </source>
</reference>
<accession>A0ABT1BJW8</accession>
<evidence type="ECO:0000256" key="1">
    <source>
        <dbReference type="ARBA" id="ARBA00022481"/>
    </source>
</evidence>
<dbReference type="PRINTS" id="PR00260">
    <property type="entry name" value="CHEMTRNSDUCR"/>
</dbReference>
<dbReference type="Pfam" id="PF00672">
    <property type="entry name" value="HAMP"/>
    <property type="match status" value="1"/>
</dbReference>
<feature type="transmembrane region" description="Helical" evidence="4">
    <location>
        <begin position="315"/>
        <end position="338"/>
    </location>
</feature>
<dbReference type="PROSITE" id="PS50111">
    <property type="entry name" value="CHEMOTAXIS_TRANSDUC_2"/>
    <property type="match status" value="1"/>
</dbReference>
<dbReference type="RefSeq" id="WP_252768368.1">
    <property type="nucleotide sequence ID" value="NZ_JAMXMC010000002.1"/>
</dbReference>
<dbReference type="Gene3D" id="1.10.287.950">
    <property type="entry name" value="Methyl-accepting chemotaxis protein"/>
    <property type="match status" value="1"/>
</dbReference>
<organism evidence="7 8">
    <name type="scientific">Ideonella oryzae</name>
    <dbReference type="NCBI Taxonomy" id="2937441"/>
    <lineage>
        <taxon>Bacteria</taxon>
        <taxon>Pseudomonadati</taxon>
        <taxon>Pseudomonadota</taxon>
        <taxon>Betaproteobacteria</taxon>
        <taxon>Burkholderiales</taxon>
        <taxon>Sphaerotilaceae</taxon>
        <taxon>Ideonella</taxon>
    </lineage>
</organism>